<evidence type="ECO:0000259" key="14">
    <source>
        <dbReference type="Pfam" id="PF01292"/>
    </source>
</evidence>
<evidence type="ECO:0000256" key="5">
    <source>
        <dbReference type="ARBA" id="ARBA00022617"/>
    </source>
</evidence>
<sequence>MSSKYPKTMIYLHWFTLLCVLVAYFTGDYPPADGVIGEIHVFSGLLLILLFMIRIPLRLLYRNVLPKRNLSPLQHIAAHSVQMLLYIFMLLTPILGYLTLTADVDDFMLLGVTLPYFSVDISLGKAHQIVANGFIVLAGLHAIAALFHHFILKDSVLKSMSPH</sequence>
<reference evidence="15 16" key="1">
    <citation type="submission" date="2018-06" db="EMBL/GenBank/DDBJ databases">
        <authorList>
            <consortium name="Pathogen Informatics"/>
            <person name="Doyle S."/>
        </authorList>
    </citation>
    <scope>NUCLEOTIDE SEQUENCE [LARGE SCALE GENOMIC DNA]</scope>
    <source>
        <strain evidence="15 16">NCTC11621</strain>
    </source>
</reference>
<comment type="cofactor">
    <cofactor evidence="1">
        <name>heme b</name>
        <dbReference type="ChEBI" id="CHEBI:60344"/>
    </cofactor>
</comment>
<comment type="similarity">
    <text evidence="12">Belongs to the cytochrome b561 family.</text>
</comment>
<evidence type="ECO:0000313" key="15">
    <source>
        <dbReference type="EMBL" id="SUC10981.1"/>
    </source>
</evidence>
<keyword evidence="6 13" id="KW-0812">Transmembrane</keyword>
<dbReference type="GO" id="GO:0046872">
    <property type="term" value="F:metal ion binding"/>
    <property type="evidence" value="ECO:0007669"/>
    <property type="project" value="UniProtKB-KW"/>
</dbReference>
<evidence type="ECO:0000256" key="4">
    <source>
        <dbReference type="ARBA" id="ARBA00022475"/>
    </source>
</evidence>
<dbReference type="EMBL" id="UGTV01000015">
    <property type="protein sequence ID" value="SUC10981.1"/>
    <property type="molecule type" value="Genomic_DNA"/>
</dbReference>
<name>A0A379EX77_9PAST</name>
<comment type="subcellular location">
    <subcellularLocation>
        <location evidence="2">Cell membrane</location>
        <topology evidence="2">Multi-pass membrane protein</topology>
    </subcellularLocation>
</comment>
<dbReference type="RefSeq" id="WP_115323447.1">
    <property type="nucleotide sequence ID" value="NZ_UGTV01000015.1"/>
</dbReference>
<dbReference type="InterPro" id="IPR016174">
    <property type="entry name" value="Di-haem_cyt_TM"/>
</dbReference>
<dbReference type="GO" id="GO:0009055">
    <property type="term" value="F:electron transfer activity"/>
    <property type="evidence" value="ECO:0007669"/>
    <property type="project" value="InterPro"/>
</dbReference>
<dbReference type="PANTHER" id="PTHR30529:SF3">
    <property type="entry name" value="CYTOCHROME B561 HOMOLOG 1"/>
    <property type="match status" value="1"/>
</dbReference>
<evidence type="ECO:0000256" key="12">
    <source>
        <dbReference type="ARBA" id="ARBA00037975"/>
    </source>
</evidence>
<feature type="transmembrane region" description="Helical" evidence="13">
    <location>
        <begin position="81"/>
        <end position="100"/>
    </location>
</feature>
<accession>A0A379EX77</accession>
<feature type="domain" description="Cytochrome b561 bacterial/Ni-hydrogenase" evidence="14">
    <location>
        <begin position="5"/>
        <end position="161"/>
    </location>
</feature>
<keyword evidence="11 13" id="KW-0472">Membrane</keyword>
<evidence type="ECO:0000256" key="7">
    <source>
        <dbReference type="ARBA" id="ARBA00022723"/>
    </source>
</evidence>
<evidence type="ECO:0000313" key="16">
    <source>
        <dbReference type="Proteomes" id="UP000254704"/>
    </source>
</evidence>
<evidence type="ECO:0000256" key="10">
    <source>
        <dbReference type="ARBA" id="ARBA00023004"/>
    </source>
</evidence>
<keyword evidence="3" id="KW-0813">Transport</keyword>
<feature type="transmembrane region" description="Helical" evidence="13">
    <location>
        <begin position="9"/>
        <end position="27"/>
    </location>
</feature>
<keyword evidence="7" id="KW-0479">Metal-binding</keyword>
<keyword evidence="4" id="KW-1003">Cell membrane</keyword>
<protein>
    <submittedName>
        <fullName evidence="15">Putative transmembrane protein</fullName>
    </submittedName>
</protein>
<proteinExistence type="inferred from homology"/>
<dbReference type="PANTHER" id="PTHR30529">
    <property type="entry name" value="CYTOCHROME B561"/>
    <property type="match status" value="1"/>
</dbReference>
<evidence type="ECO:0000256" key="9">
    <source>
        <dbReference type="ARBA" id="ARBA00022989"/>
    </source>
</evidence>
<evidence type="ECO:0000256" key="2">
    <source>
        <dbReference type="ARBA" id="ARBA00004651"/>
    </source>
</evidence>
<dbReference type="SUPFAM" id="SSF81342">
    <property type="entry name" value="Transmembrane di-heme cytochromes"/>
    <property type="match status" value="1"/>
</dbReference>
<dbReference type="InterPro" id="IPR052168">
    <property type="entry name" value="Cytochrome_b561_oxidase"/>
</dbReference>
<organism evidence="15 16">
    <name type="scientific">Pasteurella canis</name>
    <dbReference type="NCBI Taxonomy" id="753"/>
    <lineage>
        <taxon>Bacteria</taxon>
        <taxon>Pseudomonadati</taxon>
        <taxon>Pseudomonadota</taxon>
        <taxon>Gammaproteobacteria</taxon>
        <taxon>Pasteurellales</taxon>
        <taxon>Pasteurellaceae</taxon>
        <taxon>Pasteurella</taxon>
    </lineage>
</organism>
<evidence type="ECO:0000256" key="1">
    <source>
        <dbReference type="ARBA" id="ARBA00001970"/>
    </source>
</evidence>
<dbReference type="GO" id="GO:0020037">
    <property type="term" value="F:heme binding"/>
    <property type="evidence" value="ECO:0007669"/>
    <property type="project" value="TreeGrafter"/>
</dbReference>
<keyword evidence="9 13" id="KW-1133">Transmembrane helix</keyword>
<keyword evidence="10" id="KW-0408">Iron</keyword>
<keyword evidence="8" id="KW-0249">Electron transport</keyword>
<evidence type="ECO:0000256" key="6">
    <source>
        <dbReference type="ARBA" id="ARBA00022692"/>
    </source>
</evidence>
<gene>
    <name evidence="15" type="primary">yodB</name>
    <name evidence="15" type="ORF">NCTC11621_02061</name>
</gene>
<feature type="transmembrane region" description="Helical" evidence="13">
    <location>
        <begin position="129"/>
        <end position="152"/>
    </location>
</feature>
<evidence type="ECO:0000256" key="11">
    <source>
        <dbReference type="ARBA" id="ARBA00023136"/>
    </source>
</evidence>
<keyword evidence="5" id="KW-0349">Heme</keyword>
<evidence type="ECO:0000256" key="13">
    <source>
        <dbReference type="SAM" id="Phobius"/>
    </source>
</evidence>
<dbReference type="GO" id="GO:0005886">
    <property type="term" value="C:plasma membrane"/>
    <property type="evidence" value="ECO:0007669"/>
    <property type="project" value="UniProtKB-SubCell"/>
</dbReference>
<dbReference type="Proteomes" id="UP000254704">
    <property type="component" value="Unassembled WGS sequence"/>
</dbReference>
<dbReference type="Pfam" id="PF01292">
    <property type="entry name" value="Ni_hydr_CYTB"/>
    <property type="match status" value="1"/>
</dbReference>
<feature type="transmembrane region" description="Helical" evidence="13">
    <location>
        <begin position="39"/>
        <end position="61"/>
    </location>
</feature>
<dbReference type="InterPro" id="IPR011577">
    <property type="entry name" value="Cyt_b561_bac/Ni-Hgenase"/>
</dbReference>
<dbReference type="AlphaFoldDB" id="A0A379EX77"/>
<evidence type="ECO:0000256" key="8">
    <source>
        <dbReference type="ARBA" id="ARBA00022982"/>
    </source>
</evidence>
<evidence type="ECO:0000256" key="3">
    <source>
        <dbReference type="ARBA" id="ARBA00022448"/>
    </source>
</evidence>
<dbReference type="GO" id="GO:0022904">
    <property type="term" value="P:respiratory electron transport chain"/>
    <property type="evidence" value="ECO:0007669"/>
    <property type="project" value="InterPro"/>
</dbReference>